<dbReference type="PANTHER" id="PTHR32305:SF15">
    <property type="entry name" value="PROTEIN RHSA-RELATED"/>
    <property type="match status" value="1"/>
</dbReference>
<accession>A0ABZ2D3L0</accession>
<dbReference type="PANTHER" id="PTHR32305">
    <property type="match status" value="1"/>
</dbReference>
<feature type="region of interest" description="Disordered" evidence="1">
    <location>
        <begin position="3195"/>
        <end position="3216"/>
    </location>
</feature>
<evidence type="ECO:0000313" key="4">
    <source>
        <dbReference type="Proteomes" id="UP001335183"/>
    </source>
</evidence>
<reference evidence="3 4" key="1">
    <citation type="submission" date="2024-02" db="EMBL/GenBank/DDBJ databases">
        <title>The whole genome sequence of five bacterial samples isolated from Abu Dhabi Sabkha-shore region.</title>
        <authorList>
            <person name="Sudalaimuthuasari N."/>
            <person name="Sarfraz B."/>
            <person name="Tuyisabe J.D."/>
            <person name="Mugisha Ntwali L.D.M."/>
            <person name="Ali A.I.A.A."/>
            <person name="Almansoori S.Z.A."/>
            <person name="Alajami H.S.A."/>
            <person name="Almeqbaali A.A.S."/>
            <person name="Kundu B."/>
            <person name="Saeed E.E."/>
            <person name="Sukumarinath V."/>
            <person name="Mishra A.K."/>
            <person name="Hazzouri K.M."/>
            <person name="Almaskari R."/>
            <person name="Sharma A.K."/>
            <person name="Amiri K.M.A."/>
        </authorList>
    </citation>
    <scope>NUCLEOTIDE SEQUENCE [LARGE SCALE GENOMIC DNA]</scope>
    <source>
        <strain evidence="4">kcgeb_sd</strain>
    </source>
</reference>
<sequence>MVAIFSGGGEGLLRSSANILGAAGQIGNASLGRGGENVSVNAATGNLVIARRDEFLAGRGPDAMVERTYNSLTLVTDGDNGDQWHQSTVRRLFGLTGTLNTAGSTIKRQAGDGSVIVHTWNAAQAAYVATDGDGAHDTIVKSGSTWIWTDGSSRVTETYEAYVADPSVFRIKERKDSDGYRVSFTYVSGTNKLDRITTHNHGYANADTGIAEQSYIQYVWSGNNIARIVTGYTDYGDSSTAADNVNRTLTRTRYAYDAQNRLIEVTVDLSPEDNSILDGKTYVTSYTYDGNSNRVASITQTDGSSLAITYDESGRVATLTQKVAAGEARVTRIGYGVNVTSITGPDGGVTRLWYDNKKQLVQVMGPSATQGGISQVVQYEYDNAGNLIRTIETDSVNASIPNNLVDASVWGDGETAGRGENLVDDSGWPQDVDGTLPANGTIGRGWTGSYVSETEWTVTTGPYGKQVVSLHAGQDDADDPGGGAYSQPFPIDKSKAYEFSLYFKVDALDKHRILFGLGSGVVKNGNNGAYNGNPYFTTSYPNSGMEAGKWYKIVGYVLPGSTPLEADGGYGGIYDLETGERLTTVKHFIWDETQASSTTLARFFNYYNQDRQGKFTHFFKPEVREVSDAAILRSGDALDIDRDRNLLEVPYPGGWANVPTIAGDGEARWSEVVGPDGAWQIGLETGQFDSVGDGGGGYTNRFTVDPTKTYRFTQYVRKSDLTRHNIYFGLTNASAPYVKNATNGADNTNPYFLAWAPGTQQANMEEDGWYKIVGYVLPRGSANVASGGLGGVYDAKTGERVAGVNTFRWHESMPSEQVYARFFTYYDQTQHGWSTDWLAPEVVAIEAGDLAADNADPFGIVYDESGRITRYTYDANGNVLTRTDANGNVVRRTYGAKNELLTETRAGSNAAGANVNHTTRYVYDSENHLRYVVSADGRVTEYSYTYWGALYYAIEYPEHSYAIGSGALTEATMNAWRDGLADRSSVKPRLYIYDTRDNLISTLEYGTATTAGAARTTEGYSRTYYNYDQAGRLLSQFVPGQNTESFVYDGLGRRTASTDLAGGTTRIIYDDAASTTIVALGTGKVTTSVFNRAGDLISEIETENFSDTATSNLVAAQNLGNWSLGGITSSSAGTINGEPAVRYTVAGDASGKSQQIVAPSSTVASDKDVITATITLQATASSSSAAFGILGSVTGWGYDNADLGVARIVSGPGTVVKAWNSEGFFYVSGLSTTEPTVVEIQRRFDQTQTASVRLYPDLPNGSILGNAIIASAPSISKSRASESNFLYDRNGRLRVATDATGHKSYYLYDKVGRKIADINHYGHVAEYRYDSAGRVIATANYTYALTAAQIAALGDPDNTLEMADIRPAAHSYDIWSWSVYDDAGRLIESIDGGGGVAVFSYDASDRLIKTVSYAGKLSAAQLAAFKAEPPTALVLPAANAAKDAVSRSFYDRDGQLIGKLDGEGYLTEIVYDRAGQKVEEVAYATKTSASYWASGTFSQLRASAAPSSSANRRTRYVYDGQGLLRYTVDNGGYVTSHAYNYARKPTTTIVHAAPISTSDFTYDNVKALVNAIASETNDRESYNVYNGAGQVAYTIDAGNVVTGFSYDLTGNVTETLRYAALRSTPSLPSLLTMNSWASSQAGNGGNRVTRNWYTAGGELRFTVDAEGYVKRFDYDAEGRLTREVSWANAVAATGTTTIAQIDALTGSAGSWTDVRYSYDRAGRRHSVYDGEGNRTIYGWRANGARYAVYRAYGTADQSVTVFVNDGAGRIIREYRAYGEAERANVAYAYDGLGNRTSMTDANGKVTHYTYDERGQRLTTTDPAGGVTHYEYNAFGEVVKTTDPGGGATYHYYDALGREVRTRDAENHITVTSYTVFGEVASVRRYYNKTASTPSTTALPLVAAHAKDALTRFEYDKRGLVTKTTDAEGFSETYVYDAFGNRTSATNKLGGVTNYVYDKRGLLVSEILPTSSYNADGSVQTSRVTNSYSYDARGNRTQMIEAAGLAEARTTTYVYDKADRLIETRGEARAVLSQADHKTTTANFVPRETRRYDGRGNVTSVTDAAGNRTVYYYDDLDRRVVEIDAAGTYTVHSYDKNGNVTATRVYETAVAVPADGGSQEEAPAAPSGASRATSFTYDNLGRLLTSSVAGVKTGYWNGSGWVAATGAITTTYQYDARGNVVKATDPNGNASYSYYDKLGRKTAALDAEGYKTVWTYDGEGNVLTERRYANRYTGTPSTAAPPSVSTNGADRITTFTYDRTGNRLSEARSGVTVHNGSGGTSTVTATVSWLYNGLGQVIRKTEATGDQTNYTYDVGGRLLQERRAAFTSHQGGGVTPTVHYRYNGLGDLVRTAAAGAGDATARVTTYSYGAGGLLTSMTDAEGVTHSYAYDKRGILIRDQYYRAGSAGGTGTLNAVLTKVDELGRTTERTVAAWNGSGWTKGEVATTDYNAFGEVSRSGINGGAIAEGSRLWQTQNKYDAAGRLWATNAGDGVWKYFGYDRNGNQTIAITSAGTNLAGKTFDQARALISGSGVNATYTVYDKRGLAKSVVEEGRQLSSSTTATLTTGRTYNAFGEVASETDAAGAVTTYSYNRAGRMIRSEGPTVQITNENGTSQWIKPSQDYYYDAAGRLVAMRDANGSYASGGTSANGTSKTANTGNLTRLTLLAGTGYDGSDALVTAETHADGGIRRTAYDIHGDARKITDEIGRVTTQSFDRLGRVTRVNHAGGLVDYYAYDSLGQQVSRWNNVYGAANRETTDYDVQGRVITKRSYGGDEVRTTYAWQAGSATNAIGNFGGWVKTVSTDADRASSSDNIKASVTRTDVFGRTVSRTDASGEEYAYTYDIAGRLTRERTVVASNGLILNKEYDYYNSGLVRSVLSGESEVANTDWKNKIATYGYDKLGRLTFERLESAQGTFIPGHMQYIPPEDGGSGFPGGDTPIIIPDDPEQGEWVWVPDSYSVNRAVLQHGTAQYDALGRMTRYLDRDANGSTLVDKRWAFDANSNVRSITTTYRPMNLNKTLGSAVTTSYHYRYDALDRVVVSKGIRSGSTIVAGSSGIVLAYDAAGRRVTSKAGYAAQESYTYDANDRITSVRVGSVTRMSASYDALGRLTGHIERNASGSLVYERHSFVYDKRDQVLSEKGRRKLDNGNWNYTHTVNYYSDTGTGSHSWYIANSWDTGSSSGDLLYASETKNWLNGPYPPQYPGNSSGTGSPGTPDTNWADEYSTYTYNWRDASGGGGARQATHKLINRDGTTQTTNIYGADGAIERASSSTLSGSAPVQTQHYRTDIDGRILTRDLYRSGTTYDPSARYYAFGGRAMGEIGTDGSDNVDFATTIARRDDTGTGSFRGGATSGQLHADFDLNHRTLAATSQVNGSSYTARGGESLQQVAAAIWGDASLWYKLAEANSLGAGAILGAGQSLRIPAGVQVNSHNAGTVRPYDPSAALGDTSPATPQPKKQKGDDCGVFGAVLLAVVAVAVSVIAPIGGTGIAAAMANAGLSSVVSQGVGLATGIQDKFSFKGLALTALSGGVARGVGGKFDVFGNAARGSLEASVNAAVGSAAANALTQGIATATGLQGKFNWAGVAAAGVAAGLGEALGGNLKPLSGEGSDRSLANITRHTATGAASLFASAATRSAIEGSSFGANIRAGLPDVIGQALGRAIGGAARQALTAPADQTTATLGVRMTTGEQLSGAIVNLSSAGYIGDTGLDALLAPVLPLGDGLAVGTTLLEAREAARLDIILAEHARRGGPFGNGAADVDYDPYRTDAGREAFSDGGYAIFGFEMRQRWGAFNAWKADVLENVLPTLAAPEQAALRADIDQRYHNLQVNQVYVDELDAYAGGEVNKLLFAGLGAPALIAGGMVAAPAAAGYAGSFYVGGTASTIASGSAGFATGGLFGAGFEFSKSEVFGLEHTAGGYTTAILAGGVGGSGLRLLPNTVLGRAVSARAQTVTLGAASGFTGDFAGQLVTNGGLLYQLDGGQLALATGLGGGLGAVTPLDVRLNGFTSGRNSSLSIYQGLNTRLDSGNIVQMRLRYPVNAGAANAVVGSGRQAVGTLIDGTKQRVGR</sequence>
<dbReference type="InterPro" id="IPR006530">
    <property type="entry name" value="YD"/>
</dbReference>
<keyword evidence="4" id="KW-1185">Reference proteome</keyword>
<dbReference type="RefSeq" id="WP_338446492.1">
    <property type="nucleotide sequence ID" value="NZ_CP144918.1"/>
</dbReference>
<dbReference type="NCBIfam" id="TIGR01643">
    <property type="entry name" value="YD_repeat_2x"/>
    <property type="match status" value="10"/>
</dbReference>
<dbReference type="PROSITE" id="PS51782">
    <property type="entry name" value="LYSM"/>
    <property type="match status" value="1"/>
</dbReference>
<proteinExistence type="predicted"/>
<dbReference type="Proteomes" id="UP001335183">
    <property type="component" value="Chromosome"/>
</dbReference>
<feature type="region of interest" description="Disordered" evidence="1">
    <location>
        <begin position="3435"/>
        <end position="3457"/>
    </location>
</feature>
<feature type="domain" description="LysM" evidence="2">
    <location>
        <begin position="3373"/>
        <end position="3420"/>
    </location>
</feature>
<dbReference type="InterPro" id="IPR031325">
    <property type="entry name" value="RHS_repeat"/>
</dbReference>
<evidence type="ECO:0000313" key="3">
    <source>
        <dbReference type="EMBL" id="WWA47602.1"/>
    </source>
</evidence>
<feature type="compositionally biased region" description="Low complexity" evidence="1">
    <location>
        <begin position="3201"/>
        <end position="3216"/>
    </location>
</feature>
<dbReference type="Gene3D" id="2.180.10.10">
    <property type="entry name" value="RHS repeat-associated core"/>
    <property type="match status" value="9"/>
</dbReference>
<dbReference type="InterPro" id="IPR018392">
    <property type="entry name" value="LysM"/>
</dbReference>
<organism evidence="3 4">
    <name type="scientific">Pelagerythrobacter marensis</name>
    <dbReference type="NCBI Taxonomy" id="543877"/>
    <lineage>
        <taxon>Bacteria</taxon>
        <taxon>Pseudomonadati</taxon>
        <taxon>Pseudomonadota</taxon>
        <taxon>Alphaproteobacteria</taxon>
        <taxon>Sphingomonadales</taxon>
        <taxon>Erythrobacteraceae</taxon>
        <taxon>Pelagerythrobacter</taxon>
    </lineage>
</organism>
<dbReference type="Pfam" id="PF05593">
    <property type="entry name" value="RHS_repeat"/>
    <property type="match status" value="10"/>
</dbReference>
<evidence type="ECO:0000259" key="2">
    <source>
        <dbReference type="PROSITE" id="PS51782"/>
    </source>
</evidence>
<name>A0ABZ2D3L0_9SPHN</name>
<dbReference type="InterPro" id="IPR050708">
    <property type="entry name" value="T6SS_VgrG/RHS"/>
</dbReference>
<protein>
    <recommendedName>
        <fullName evidence="2">LysM domain-containing protein</fullName>
    </recommendedName>
</protein>
<dbReference type="EMBL" id="CP144918">
    <property type="protein sequence ID" value="WWA47602.1"/>
    <property type="molecule type" value="Genomic_DNA"/>
</dbReference>
<evidence type="ECO:0000256" key="1">
    <source>
        <dbReference type="SAM" id="MobiDB-lite"/>
    </source>
</evidence>
<gene>
    <name evidence="3" type="ORF">V5F89_01465</name>
</gene>